<dbReference type="OrthoDB" id="5866690at2759"/>
<dbReference type="SUPFAM" id="SSF53474">
    <property type="entry name" value="alpha/beta-Hydrolases"/>
    <property type="match status" value="1"/>
</dbReference>
<gene>
    <name evidence="2" type="ORF">Mgra_00009434</name>
</gene>
<dbReference type="InterPro" id="IPR002921">
    <property type="entry name" value="Fungal_lipase-type"/>
</dbReference>
<dbReference type="Pfam" id="PF01764">
    <property type="entry name" value="Lipase_3"/>
    <property type="match status" value="1"/>
</dbReference>
<dbReference type="PANTHER" id="PTHR45908">
    <property type="entry name" value="PROTEIN CBG11750-RELATED"/>
    <property type="match status" value="1"/>
</dbReference>
<dbReference type="EMBL" id="JABEBT010000157">
    <property type="protein sequence ID" value="KAF7627259.1"/>
    <property type="molecule type" value="Genomic_DNA"/>
</dbReference>
<accession>A0A8S9ZBY1</accession>
<feature type="domain" description="Fungal lipase-type" evidence="1">
    <location>
        <begin position="56"/>
        <end position="193"/>
    </location>
</feature>
<name>A0A8S9ZBY1_9BILA</name>
<dbReference type="CDD" id="cd00519">
    <property type="entry name" value="Lipase_3"/>
    <property type="match status" value="1"/>
</dbReference>
<reference evidence="2" key="1">
    <citation type="journal article" date="2020" name="Ecol. Evol.">
        <title>Genome structure and content of the rice root-knot nematode (Meloidogyne graminicola).</title>
        <authorList>
            <person name="Phan N.T."/>
            <person name="Danchin E.G.J."/>
            <person name="Klopp C."/>
            <person name="Perfus-Barbeoch L."/>
            <person name="Kozlowski D.K."/>
            <person name="Koutsovoulos G.D."/>
            <person name="Lopez-Roques C."/>
            <person name="Bouchez O."/>
            <person name="Zahm M."/>
            <person name="Besnard G."/>
            <person name="Bellafiore S."/>
        </authorList>
    </citation>
    <scope>NUCLEOTIDE SEQUENCE</scope>
    <source>
        <strain evidence="2">VN-18</strain>
    </source>
</reference>
<dbReference type="InterPro" id="IPR029058">
    <property type="entry name" value="AB_hydrolase_fold"/>
</dbReference>
<protein>
    <submittedName>
        <fullName evidence="2">Lipase_3 domain-containing protein</fullName>
    </submittedName>
</protein>
<dbReference type="GO" id="GO:0006629">
    <property type="term" value="P:lipid metabolic process"/>
    <property type="evidence" value="ECO:0007669"/>
    <property type="project" value="InterPro"/>
</dbReference>
<evidence type="ECO:0000313" key="2">
    <source>
        <dbReference type="EMBL" id="KAF7627259.1"/>
    </source>
</evidence>
<sequence length="265" mass="30404">MAAAAYGDEENIRLCLNKTFKNSELYQYNEVYCNGHSSQTCSGFVAISHDDKAIILSFRGTSSFTQLILESSEIVFKTQTEWPIGGKVATYFTEIYLQLTSEGLINSVLNLIKIYSNYELWVTGHSLGGALASLAAAEICSTKLILAQKIKLITFGQPRTGDWVWAAAIDQLLPYYNYRVVNHRDVIVHLPIRYFEGYQHYRTEIWYNNGMDIDDIDDINDFIVCDDIDEDDDNCSNSLWFYKTSHHTNYFGYWMRKYGENGCLN</sequence>
<evidence type="ECO:0000313" key="3">
    <source>
        <dbReference type="Proteomes" id="UP000605970"/>
    </source>
</evidence>
<comment type="caution">
    <text evidence="2">The sequence shown here is derived from an EMBL/GenBank/DDBJ whole genome shotgun (WGS) entry which is preliminary data.</text>
</comment>
<dbReference type="Proteomes" id="UP000605970">
    <property type="component" value="Unassembled WGS sequence"/>
</dbReference>
<dbReference type="Gene3D" id="3.40.50.1820">
    <property type="entry name" value="alpha/beta hydrolase"/>
    <property type="match status" value="1"/>
</dbReference>
<proteinExistence type="predicted"/>
<evidence type="ECO:0000259" key="1">
    <source>
        <dbReference type="Pfam" id="PF01764"/>
    </source>
</evidence>
<organism evidence="2 3">
    <name type="scientific">Meloidogyne graminicola</name>
    <dbReference type="NCBI Taxonomy" id="189291"/>
    <lineage>
        <taxon>Eukaryota</taxon>
        <taxon>Metazoa</taxon>
        <taxon>Ecdysozoa</taxon>
        <taxon>Nematoda</taxon>
        <taxon>Chromadorea</taxon>
        <taxon>Rhabditida</taxon>
        <taxon>Tylenchina</taxon>
        <taxon>Tylenchomorpha</taxon>
        <taxon>Tylenchoidea</taxon>
        <taxon>Meloidogynidae</taxon>
        <taxon>Meloidogyninae</taxon>
        <taxon>Meloidogyne</taxon>
    </lineage>
</organism>
<keyword evidence="3" id="KW-1185">Reference proteome</keyword>
<dbReference type="AlphaFoldDB" id="A0A8S9ZBY1"/>